<accession>A0A918N406</accession>
<dbReference type="RefSeq" id="WP_051316776.1">
    <property type="nucleotide sequence ID" value="NZ_BMWS01000030.1"/>
</dbReference>
<comment type="caution">
    <text evidence="1">The sequence shown here is derived from an EMBL/GenBank/DDBJ whole genome shotgun (WGS) entry which is preliminary data.</text>
</comment>
<gene>
    <name evidence="1" type="ORF">GCM10007384_34800</name>
</gene>
<sequence length="324" mass="37826">MAVDLDDIKKSEITGFVAEVFYEELMFILEDSKDRNVWIKNHGMNSRAFSKDVLDLSSYDPLSMSPKADTVFIHLSRNSIYHQLPEILFHPLVISTPSMSNKEIVDAIRENRKKEEENIHFFIPFDTFLFEEKLKLSNRHLNIFTDDYAKQNLFSFANAIIKKDIPLQKEQLYKLFLNLCNAEQLKENLPELEELLRSILGFYVVLEYRPCVLKQSPFMALGEGILGYDIGTQGPVISEQDDIYAIMQLEEHQEYKVLQKNRSIIKKILEFFTFSNRKIIVQHKILYSSGFQLRTNYLGYDTIIAYTNNEVKKIEDQQILAPSI</sequence>
<reference evidence="1 2" key="1">
    <citation type="journal article" date="2014" name="Int. J. Syst. Evol. Microbiol.">
        <title>Complete genome sequence of Corynebacterium casei LMG S-19264T (=DSM 44701T), isolated from a smear-ripened cheese.</title>
        <authorList>
            <consortium name="US DOE Joint Genome Institute (JGI-PGF)"/>
            <person name="Walter F."/>
            <person name="Albersmeier A."/>
            <person name="Kalinowski J."/>
            <person name="Ruckert C."/>
        </authorList>
    </citation>
    <scope>NUCLEOTIDE SEQUENCE [LARGE SCALE GENOMIC DNA]</scope>
    <source>
        <strain evidence="1 2">KCTC 12285</strain>
    </source>
</reference>
<organism evidence="1 2">
    <name type="scientific">Aquimarina muelleri</name>
    <dbReference type="NCBI Taxonomy" id="279356"/>
    <lineage>
        <taxon>Bacteria</taxon>
        <taxon>Pseudomonadati</taxon>
        <taxon>Bacteroidota</taxon>
        <taxon>Flavobacteriia</taxon>
        <taxon>Flavobacteriales</taxon>
        <taxon>Flavobacteriaceae</taxon>
        <taxon>Aquimarina</taxon>
    </lineage>
</organism>
<name>A0A918N406_9FLAO</name>
<protein>
    <submittedName>
        <fullName evidence="1">Uncharacterized protein</fullName>
    </submittedName>
</protein>
<evidence type="ECO:0000313" key="1">
    <source>
        <dbReference type="EMBL" id="GGX30727.1"/>
    </source>
</evidence>
<evidence type="ECO:0000313" key="2">
    <source>
        <dbReference type="Proteomes" id="UP000601108"/>
    </source>
</evidence>
<keyword evidence="2" id="KW-1185">Reference proteome</keyword>
<dbReference type="AlphaFoldDB" id="A0A918N406"/>
<dbReference type="EMBL" id="BMWS01000030">
    <property type="protein sequence ID" value="GGX30727.1"/>
    <property type="molecule type" value="Genomic_DNA"/>
</dbReference>
<dbReference type="Proteomes" id="UP000601108">
    <property type="component" value="Unassembled WGS sequence"/>
</dbReference>
<proteinExistence type="predicted"/>